<dbReference type="EMBL" id="LFQK01000007">
    <property type="protein sequence ID" value="KNH29196.1"/>
    <property type="molecule type" value="Genomic_DNA"/>
</dbReference>
<evidence type="ECO:0000313" key="3">
    <source>
        <dbReference type="Proteomes" id="UP000036955"/>
    </source>
</evidence>
<dbReference type="OrthoDB" id="6989800at2"/>
<accession>A0A0L1ML89</accession>
<dbReference type="AlphaFoldDB" id="A0A0L1ML89"/>
<sequence>MANKSYTVLSGSFRDHNNEVIGAGGTVELPDDVAVRFRHQLLEIKQDPAPATVAAPAKSSGAAKEGRDV</sequence>
<proteinExistence type="predicted"/>
<comment type="caution">
    <text evidence="2">The sequence shown here is derived from an EMBL/GenBank/DDBJ whole genome shotgun (WGS) entry which is preliminary data.</text>
</comment>
<dbReference type="Proteomes" id="UP000036955">
    <property type="component" value="Unassembled WGS sequence"/>
</dbReference>
<feature type="region of interest" description="Disordered" evidence="1">
    <location>
        <begin position="47"/>
        <end position="69"/>
    </location>
</feature>
<dbReference type="PATRIC" id="fig|317.197.peg.5437"/>
<reference evidence="2 3" key="1">
    <citation type="submission" date="2015-06" db="EMBL/GenBank/DDBJ databases">
        <authorList>
            <person name="Hoefler B.C."/>
            <person name="Straight P.D."/>
        </authorList>
    </citation>
    <scope>NUCLEOTIDE SEQUENCE [LARGE SCALE GENOMIC DNA]</scope>
    <source>
        <strain evidence="2 3">Riq4</strain>
    </source>
</reference>
<evidence type="ECO:0000256" key="1">
    <source>
        <dbReference type="SAM" id="MobiDB-lite"/>
    </source>
</evidence>
<evidence type="ECO:0000313" key="2">
    <source>
        <dbReference type="EMBL" id="KNH29196.1"/>
    </source>
</evidence>
<protein>
    <submittedName>
        <fullName evidence="2">Uncharacterized protein</fullName>
    </submittedName>
</protein>
<gene>
    <name evidence="2" type="ORF">ACS77_04730</name>
</gene>
<name>A0A0L1ML89_PSESX</name>
<organism evidence="2 3">
    <name type="scientific">Pseudomonas syringae</name>
    <dbReference type="NCBI Taxonomy" id="317"/>
    <lineage>
        <taxon>Bacteria</taxon>
        <taxon>Pseudomonadati</taxon>
        <taxon>Pseudomonadota</taxon>
        <taxon>Gammaproteobacteria</taxon>
        <taxon>Pseudomonadales</taxon>
        <taxon>Pseudomonadaceae</taxon>
        <taxon>Pseudomonas</taxon>
    </lineage>
</organism>